<dbReference type="RefSeq" id="WP_188123924.1">
    <property type="nucleotide sequence ID" value="NZ_BOMP01000124.1"/>
</dbReference>
<dbReference type="Proteomes" id="UP000590511">
    <property type="component" value="Unassembled WGS sequence"/>
</dbReference>
<gene>
    <name evidence="2" type="ORF">BJ964_006144</name>
</gene>
<comment type="caution">
    <text evidence="2">The sequence shown here is derived from an EMBL/GenBank/DDBJ whole genome shotgun (WGS) entry which is preliminary data.</text>
</comment>
<dbReference type="PANTHER" id="PTHR19959">
    <property type="entry name" value="KINESIN LIGHT CHAIN"/>
    <property type="match status" value="1"/>
</dbReference>
<proteinExistence type="predicted"/>
<organism evidence="2 3">
    <name type="scientific">Actinoplanes lobatus</name>
    <dbReference type="NCBI Taxonomy" id="113568"/>
    <lineage>
        <taxon>Bacteria</taxon>
        <taxon>Bacillati</taxon>
        <taxon>Actinomycetota</taxon>
        <taxon>Actinomycetes</taxon>
        <taxon>Micromonosporales</taxon>
        <taxon>Micromonosporaceae</taxon>
        <taxon>Actinoplanes</taxon>
    </lineage>
</organism>
<dbReference type="AlphaFoldDB" id="A0A7W7MJ13"/>
<protein>
    <submittedName>
        <fullName evidence="2">Tetratricopeptide (TPR) repeat protein</fullName>
    </submittedName>
</protein>
<dbReference type="Gene3D" id="1.25.40.10">
    <property type="entry name" value="Tetratricopeptide repeat domain"/>
    <property type="match status" value="2"/>
</dbReference>
<evidence type="ECO:0000256" key="1">
    <source>
        <dbReference type="SAM" id="MobiDB-lite"/>
    </source>
</evidence>
<dbReference type="Pfam" id="PF13374">
    <property type="entry name" value="TPR_10"/>
    <property type="match status" value="2"/>
</dbReference>
<reference evidence="2 3" key="1">
    <citation type="submission" date="2020-08" db="EMBL/GenBank/DDBJ databases">
        <title>Sequencing the genomes of 1000 actinobacteria strains.</title>
        <authorList>
            <person name="Klenk H.-P."/>
        </authorList>
    </citation>
    <scope>NUCLEOTIDE SEQUENCE [LARGE SCALE GENOMIC DNA]</scope>
    <source>
        <strain evidence="2 3">DSM 43150</strain>
    </source>
</reference>
<sequence>MAPRAGVTAERASANADQTSLEGILLDRYGRPVNDAGMPQTDLIDDLDQRRSRWEAGDPGGVLSAEALAVAERLWHEARECDPAHLVDAAVAILALHWCRAHQETAGRPHDIAVVISLGMVLGRFDADRVPAEMHMMLGGVHDDRTLTALRGIDDPADLAYAAHLGRALAGSMPDDDARLGGILECLVIMLEARFAAEPADGALQDLIHATRRLRDRAVGPSYLSNTVDVAGWLRLRYERTGATEALEESVQLLREVAAQAQDDPSAYANLCYLLGLRFQENGDVTDLDEAVASGRQALAMAGDQGPQVSVLLGNLCQALRQRYQRQGDLADLHEAVALGRRGAEKAQDDGMRAMVLNGLGLALRARHRRLHAFQDIDDAVATGRGAVAAAGERHPDRGSYLSNLALALRVRFDLSHQLVDLDEAIVAASHAVEALPPGHHNAKRTLNNLSLCHRARFDATGRIEDLEQAVAIARRLLDSTSRDHPQWAEHANNLGLALESRFAAGGVLDDLNQAVDSFREAVEVTPSGALDAGGRLNNLARTLQKRFRLDGDVADLRAAMTAWEAIVGQRLSQTGIRLLAAVSLAEVTARTTGLPAAVAAYRTAVELLATVPWLGLARADQERQLAGGPTRVAVDAARAPAPVARPGRRVNCWSRVVPCCGPSSCTSGPISADYPRTWPAGSNAAGTRSAPPPPARQTQRRNRDEHGCARERSGICPARPARRQGGSHQGRPRAARQREVALTTRLIIPGCNRAPRSRTSSSSASSVPISSRVRIAALATTMSRAP</sequence>
<feature type="compositionally biased region" description="Basic and acidic residues" evidence="1">
    <location>
        <begin position="702"/>
        <end position="714"/>
    </location>
</feature>
<dbReference type="SUPFAM" id="SSF48452">
    <property type="entry name" value="TPR-like"/>
    <property type="match status" value="1"/>
</dbReference>
<evidence type="ECO:0000313" key="2">
    <source>
        <dbReference type="EMBL" id="MBB4751983.1"/>
    </source>
</evidence>
<feature type="region of interest" description="Disordered" evidence="1">
    <location>
        <begin position="677"/>
        <end position="738"/>
    </location>
</feature>
<dbReference type="PANTHER" id="PTHR19959:SF119">
    <property type="entry name" value="FUNGAL LIPASE-LIKE DOMAIN-CONTAINING PROTEIN"/>
    <property type="match status" value="1"/>
</dbReference>
<dbReference type="EMBL" id="JACHNC010000001">
    <property type="protein sequence ID" value="MBB4751983.1"/>
    <property type="molecule type" value="Genomic_DNA"/>
</dbReference>
<accession>A0A7W7MJ13</accession>
<feature type="compositionally biased region" description="Low complexity" evidence="1">
    <location>
        <begin position="754"/>
        <end position="769"/>
    </location>
</feature>
<evidence type="ECO:0000313" key="3">
    <source>
        <dbReference type="Proteomes" id="UP000590511"/>
    </source>
</evidence>
<dbReference type="InterPro" id="IPR011990">
    <property type="entry name" value="TPR-like_helical_dom_sf"/>
</dbReference>
<feature type="region of interest" description="Disordered" evidence="1">
    <location>
        <begin position="750"/>
        <end position="769"/>
    </location>
</feature>
<name>A0A7W7MJ13_9ACTN</name>